<protein>
    <submittedName>
        <fullName evidence="2 3">Uncharacterized protein</fullName>
    </submittedName>
</protein>
<feature type="region of interest" description="Disordered" evidence="1">
    <location>
        <begin position="120"/>
        <end position="147"/>
    </location>
</feature>
<dbReference type="GO" id="GO:0009409">
    <property type="term" value="P:response to cold"/>
    <property type="evidence" value="ECO:0007669"/>
    <property type="project" value="InterPro"/>
</dbReference>
<dbReference type="EMBL" id="KD071617">
    <property type="protein sequence ID" value="EMS63268.1"/>
    <property type="molecule type" value="Genomic_DNA"/>
</dbReference>
<gene>
    <name evidence="3" type="primary">LOC125506421</name>
    <name evidence="2" type="ORF">TRIUR3_14215</name>
</gene>
<accession>M7ZJ60</accession>
<dbReference type="PANTHER" id="PTHR33676:SF12">
    <property type="entry name" value="EXPRESSED PROTEIN"/>
    <property type="match status" value="1"/>
</dbReference>
<organism evidence="2">
    <name type="scientific">Triticum urartu</name>
    <name type="common">Red wild einkorn</name>
    <name type="synonym">Crithodium urartu</name>
    <dbReference type="NCBI Taxonomy" id="4572"/>
    <lineage>
        <taxon>Eukaryota</taxon>
        <taxon>Viridiplantae</taxon>
        <taxon>Streptophyta</taxon>
        <taxon>Embryophyta</taxon>
        <taxon>Tracheophyta</taxon>
        <taxon>Spermatophyta</taxon>
        <taxon>Magnoliopsida</taxon>
        <taxon>Liliopsida</taxon>
        <taxon>Poales</taxon>
        <taxon>Poaceae</taxon>
        <taxon>BOP clade</taxon>
        <taxon>Pooideae</taxon>
        <taxon>Triticodae</taxon>
        <taxon>Triticeae</taxon>
        <taxon>Triticinae</taxon>
        <taxon>Triticum</taxon>
    </lineage>
</organism>
<dbReference type="OrthoDB" id="1923282at2759"/>
<dbReference type="OMA" id="NITHKHT"/>
<reference evidence="3" key="3">
    <citation type="submission" date="2022-06" db="UniProtKB">
        <authorList>
            <consortium name="EnsemblPlants"/>
        </authorList>
    </citation>
    <scope>IDENTIFICATION</scope>
</reference>
<dbReference type="Proteomes" id="UP000015106">
    <property type="component" value="Chromosome 5"/>
</dbReference>
<dbReference type="PANTHER" id="PTHR33676">
    <property type="entry name" value="COLD REGULATED PROTEIN 27"/>
    <property type="match status" value="1"/>
</dbReference>
<dbReference type="RefSeq" id="XP_048527193.1">
    <property type="nucleotide sequence ID" value="XM_048671236.1"/>
</dbReference>
<keyword evidence="4" id="KW-1185">Reference proteome</keyword>
<dbReference type="GeneID" id="125506421"/>
<reference evidence="3" key="2">
    <citation type="submission" date="2018-03" db="EMBL/GenBank/DDBJ databases">
        <title>The Triticum urartu genome reveals the dynamic nature of wheat genome evolution.</title>
        <authorList>
            <person name="Ling H."/>
            <person name="Ma B."/>
            <person name="Shi X."/>
            <person name="Liu H."/>
            <person name="Dong L."/>
            <person name="Sun H."/>
            <person name="Cao Y."/>
            <person name="Gao Q."/>
            <person name="Zheng S."/>
            <person name="Li Y."/>
            <person name="Yu Y."/>
            <person name="Du H."/>
            <person name="Qi M."/>
            <person name="Li Y."/>
            <person name="Yu H."/>
            <person name="Cui Y."/>
            <person name="Wang N."/>
            <person name="Chen C."/>
            <person name="Wu H."/>
            <person name="Zhao Y."/>
            <person name="Zhang J."/>
            <person name="Li Y."/>
            <person name="Zhou W."/>
            <person name="Zhang B."/>
            <person name="Hu W."/>
            <person name="Eijk M."/>
            <person name="Tang J."/>
            <person name="Witsenboer H."/>
            <person name="Zhao S."/>
            <person name="Li Z."/>
            <person name="Zhang A."/>
            <person name="Wang D."/>
            <person name="Liang C."/>
        </authorList>
    </citation>
    <scope>NUCLEOTIDE SEQUENCE [LARGE SCALE GENOMIC DNA]</scope>
    <source>
        <strain evidence="3">cv. G1812</strain>
    </source>
</reference>
<dbReference type="STRING" id="4572.M7ZJ60"/>
<dbReference type="GO" id="GO:0042752">
    <property type="term" value="P:regulation of circadian rhythm"/>
    <property type="evidence" value="ECO:0007669"/>
    <property type="project" value="InterPro"/>
</dbReference>
<evidence type="ECO:0000313" key="3">
    <source>
        <dbReference type="EnsemblPlants" id="TuG1812G0500005485.01.T01"/>
    </source>
</evidence>
<reference evidence="2 4" key="1">
    <citation type="journal article" date="2013" name="Nature">
        <title>Draft genome of the wheat A-genome progenitor Triticum urartu.</title>
        <authorList>
            <person name="Ling H.Q."/>
            <person name="Zhao S."/>
            <person name="Liu D."/>
            <person name="Wang J."/>
            <person name="Sun H."/>
            <person name="Zhang C."/>
            <person name="Fan H."/>
            <person name="Li D."/>
            <person name="Dong L."/>
            <person name="Tao Y."/>
            <person name="Gao C."/>
            <person name="Wu H."/>
            <person name="Li Y."/>
            <person name="Cui Y."/>
            <person name="Guo X."/>
            <person name="Zheng S."/>
            <person name="Wang B."/>
            <person name="Yu K."/>
            <person name="Liang Q."/>
            <person name="Yang W."/>
            <person name="Lou X."/>
            <person name="Chen J."/>
            <person name="Feng M."/>
            <person name="Jian J."/>
            <person name="Zhang X."/>
            <person name="Luo G."/>
            <person name="Jiang Y."/>
            <person name="Liu J."/>
            <person name="Wang Z."/>
            <person name="Sha Y."/>
            <person name="Zhang B."/>
            <person name="Wu H."/>
            <person name="Tang D."/>
            <person name="Shen Q."/>
            <person name="Xue P."/>
            <person name="Zou S."/>
            <person name="Wang X."/>
            <person name="Liu X."/>
            <person name="Wang F."/>
            <person name="Yang Y."/>
            <person name="An X."/>
            <person name="Dong Z."/>
            <person name="Zhang K."/>
            <person name="Zhang X."/>
            <person name="Luo M.C."/>
            <person name="Dvorak J."/>
            <person name="Tong Y."/>
            <person name="Wang J."/>
            <person name="Yang H."/>
            <person name="Li Z."/>
            <person name="Wang D."/>
            <person name="Zhang A."/>
            <person name="Wang J."/>
        </authorList>
    </citation>
    <scope>NUCLEOTIDE SEQUENCE</scope>
    <source>
        <strain evidence="4">cv. G1812</strain>
    </source>
</reference>
<dbReference type="eggNOG" id="ENOG502SYGA">
    <property type="taxonomic scope" value="Eukaryota"/>
</dbReference>
<dbReference type="AlphaFoldDB" id="M7ZJ60"/>
<sequence length="213" mass="23237">MGDLSTIQQPPGTVAKQGDQVGELVSAGWTNDSHNMYISSMEASFVRQLRGQQLQHHHAHAPARNITHVAGHGLKALHVQDGAPSELMSERNVPRSRHVGVRGLPEDPWARRFRPPRDYSGVNRRGDVVGASADDGESGTETVPKTARMHRREVDICAGENLVGKSSEASGQNFLEDEVHSIAQPIKSCKKRRTAPSTAADSFMSMLECGDER</sequence>
<dbReference type="InterPro" id="IPR044678">
    <property type="entry name" value="COR27/28"/>
</dbReference>
<evidence type="ECO:0000256" key="1">
    <source>
        <dbReference type="SAM" id="MobiDB-lite"/>
    </source>
</evidence>
<evidence type="ECO:0000313" key="2">
    <source>
        <dbReference type="EMBL" id="EMS63268.1"/>
    </source>
</evidence>
<dbReference type="Gramene" id="TuG1812G0500005485.01.T01">
    <property type="protein sequence ID" value="TuG1812G0500005485.01.T01"/>
    <property type="gene ID" value="TuG1812G0500005485.01"/>
</dbReference>
<proteinExistence type="predicted"/>
<name>M7ZJ60_TRIUA</name>
<evidence type="ECO:0000313" key="4">
    <source>
        <dbReference type="Proteomes" id="UP000015106"/>
    </source>
</evidence>
<dbReference type="EnsemblPlants" id="TuG1812G0500005485.01.T01">
    <property type="protein sequence ID" value="TuG1812G0500005485.01.T01"/>
    <property type="gene ID" value="TuG1812G0500005485.01"/>
</dbReference>